<accession>A0A8H3AXM8</accession>
<organism evidence="1 2">
    <name type="scientific">Rhizoctonia solani</name>
    <dbReference type="NCBI Taxonomy" id="456999"/>
    <lineage>
        <taxon>Eukaryota</taxon>
        <taxon>Fungi</taxon>
        <taxon>Dikarya</taxon>
        <taxon>Basidiomycota</taxon>
        <taxon>Agaricomycotina</taxon>
        <taxon>Agaricomycetes</taxon>
        <taxon>Cantharellales</taxon>
        <taxon>Ceratobasidiaceae</taxon>
        <taxon>Rhizoctonia</taxon>
    </lineage>
</organism>
<sequence length="164" mass="18650">MVSAFAPISEVERNYRSYEDAARQACLYILTGKIDAGPIDKQIPPAVTLNYYLSNANQPPWINGKIVGLGYNNTSTGNLVDFIRINYDSTKKFHFKVQALNADQTAIDYTKITLAAKFPSSDKDSDKHFQSLVEPLNRKRSNNSNEYQYSPTNIWDIWKSGKRF</sequence>
<reference evidence="1" key="1">
    <citation type="submission" date="2021-01" db="EMBL/GenBank/DDBJ databases">
        <authorList>
            <person name="Kaushik A."/>
        </authorList>
    </citation>
    <scope>NUCLEOTIDE SEQUENCE</scope>
    <source>
        <strain evidence="1">AG4-RS23</strain>
    </source>
</reference>
<protein>
    <submittedName>
        <fullName evidence="1">Uncharacterized protein</fullName>
    </submittedName>
</protein>
<proteinExistence type="predicted"/>
<evidence type="ECO:0000313" key="1">
    <source>
        <dbReference type="EMBL" id="CAE6442888.1"/>
    </source>
</evidence>
<dbReference type="Proteomes" id="UP000663861">
    <property type="component" value="Unassembled WGS sequence"/>
</dbReference>
<dbReference type="AlphaFoldDB" id="A0A8H3AXM8"/>
<evidence type="ECO:0000313" key="2">
    <source>
        <dbReference type="Proteomes" id="UP000663861"/>
    </source>
</evidence>
<name>A0A8H3AXM8_9AGAM</name>
<dbReference type="EMBL" id="CAJMWY010000663">
    <property type="protein sequence ID" value="CAE6442888.1"/>
    <property type="molecule type" value="Genomic_DNA"/>
</dbReference>
<gene>
    <name evidence="1" type="ORF">RDB_LOCUS43029</name>
</gene>
<comment type="caution">
    <text evidence="1">The sequence shown here is derived from an EMBL/GenBank/DDBJ whole genome shotgun (WGS) entry which is preliminary data.</text>
</comment>